<dbReference type="Pfam" id="PF15186">
    <property type="entry name" value="TEX13"/>
    <property type="match status" value="1"/>
</dbReference>
<dbReference type="OMA" id="VLMFINE"/>
<dbReference type="GO" id="GO:0003729">
    <property type="term" value="F:mRNA binding"/>
    <property type="evidence" value="ECO:0007669"/>
    <property type="project" value="TreeGrafter"/>
</dbReference>
<dbReference type="InParanoid" id="H0XVD6"/>
<reference evidence="5" key="3">
    <citation type="submission" date="2025-09" db="UniProtKB">
        <authorList>
            <consortium name="Ensembl"/>
        </authorList>
    </citation>
    <scope>IDENTIFICATION</scope>
</reference>
<dbReference type="eggNOG" id="ENOG502THVI">
    <property type="taxonomic scope" value="Eukaryota"/>
</dbReference>
<feature type="coiled-coil region" evidence="2">
    <location>
        <begin position="74"/>
        <end position="101"/>
    </location>
</feature>
<proteinExistence type="inferred from homology"/>
<reference evidence="5" key="2">
    <citation type="submission" date="2025-08" db="UniProtKB">
        <authorList>
            <consortium name="Ensembl"/>
        </authorList>
    </citation>
    <scope>IDENTIFICATION</scope>
</reference>
<dbReference type="PANTHER" id="PTHR23111">
    <property type="entry name" value="ZINC FINGER PROTEIN"/>
    <property type="match status" value="1"/>
</dbReference>
<evidence type="ECO:0000259" key="4">
    <source>
        <dbReference type="Pfam" id="PF15186"/>
    </source>
</evidence>
<evidence type="ECO:0000256" key="3">
    <source>
        <dbReference type="SAM" id="MobiDB-lite"/>
    </source>
</evidence>
<dbReference type="PANTHER" id="PTHR23111:SF103">
    <property type="entry name" value="TEX13 FAMILY MEMBER C3-RELATED"/>
    <property type="match status" value="1"/>
</dbReference>
<feature type="region of interest" description="Disordered" evidence="3">
    <location>
        <begin position="158"/>
        <end position="189"/>
    </location>
</feature>
<name>H0XVD6_OTOGA</name>
<dbReference type="STRING" id="30611.ENSOGAP00000020078"/>
<dbReference type="Proteomes" id="UP000005225">
    <property type="component" value="Unassembled WGS sequence"/>
</dbReference>
<evidence type="ECO:0000313" key="5">
    <source>
        <dbReference type="Ensembl" id="ENSOGAP00000020078.1"/>
    </source>
</evidence>
<accession>H0XVD6</accession>
<dbReference type="HOGENOM" id="CLU_080055_0_0_1"/>
<feature type="coiled-coil region" evidence="2">
    <location>
        <begin position="127"/>
        <end position="154"/>
    </location>
</feature>
<sequence>VNFNDPSCGFYQREVVDFINQKIYGNRVSSDFYVMHMNKSWYDVEKKLRDIITDPAISGTIKESCAFSTLALAVRFGKKQKQEEREKVKKLQDQLDEQKLFTNVLIGMVNRLRDVQNGEREKAQFELQQRLAVLHKVEEERDLLRNELLKVLNSQFQEKEGTKEEEKGKQTQTLGIPAYILSPTNRSRS</sequence>
<dbReference type="Ensembl" id="ENSOGAT00000025098.1">
    <property type="protein sequence ID" value="ENSOGAP00000020078.1"/>
    <property type="gene ID" value="ENSOGAG00000028003.1"/>
</dbReference>
<protein>
    <recommendedName>
        <fullName evidence="4">Testis-expressed protein 13 A-D N-terminal domain-containing protein</fullName>
    </recommendedName>
</protein>
<dbReference type="GeneTree" id="ENSGT01150000290731"/>
<feature type="compositionally biased region" description="Basic and acidic residues" evidence="3">
    <location>
        <begin position="158"/>
        <end position="169"/>
    </location>
</feature>
<organism evidence="5 6">
    <name type="scientific">Otolemur garnettii</name>
    <name type="common">Small-eared galago</name>
    <name type="synonym">Garnett's greater bushbaby</name>
    <dbReference type="NCBI Taxonomy" id="30611"/>
    <lineage>
        <taxon>Eukaryota</taxon>
        <taxon>Metazoa</taxon>
        <taxon>Chordata</taxon>
        <taxon>Craniata</taxon>
        <taxon>Vertebrata</taxon>
        <taxon>Euteleostomi</taxon>
        <taxon>Mammalia</taxon>
        <taxon>Eutheria</taxon>
        <taxon>Euarchontoglires</taxon>
        <taxon>Primates</taxon>
        <taxon>Strepsirrhini</taxon>
        <taxon>Lorisiformes</taxon>
        <taxon>Galagidae</taxon>
        <taxon>Otolemur</taxon>
    </lineage>
</organism>
<dbReference type="InterPro" id="IPR028193">
    <property type="entry name" value="TEX13A-D_N"/>
</dbReference>
<evidence type="ECO:0000256" key="1">
    <source>
        <dbReference type="ARBA" id="ARBA00008287"/>
    </source>
</evidence>
<feature type="domain" description="Testis-expressed protein 13 A-D N-terminal" evidence="4">
    <location>
        <begin position="3"/>
        <end position="151"/>
    </location>
</feature>
<evidence type="ECO:0000256" key="2">
    <source>
        <dbReference type="SAM" id="Coils"/>
    </source>
</evidence>
<reference evidence="6" key="1">
    <citation type="submission" date="2011-03" db="EMBL/GenBank/DDBJ databases">
        <title>Version 3 of the genome sequence of Otolemur garnettii (Bushbaby).</title>
        <authorList>
            <consortium name="The Broad Institute Genome Sequencing Platform"/>
            <person name="Di Palma F."/>
            <person name="Johnson J."/>
            <person name="Lander E.S."/>
            <person name="Lindblad-Toh K."/>
            <person name="Jaffe D.B."/>
            <person name="Gnerre S."/>
            <person name="MacCallum I."/>
            <person name="Przybylski D."/>
            <person name="Ribeiro F.J."/>
            <person name="Burton J.N."/>
            <person name="Walker B.J."/>
            <person name="Sharpe T."/>
            <person name="Hall G."/>
        </authorList>
    </citation>
    <scope>NUCLEOTIDE SEQUENCE [LARGE SCALE GENOMIC DNA]</scope>
</reference>
<dbReference type="AlphaFoldDB" id="H0XVD6"/>
<keyword evidence="6" id="KW-1185">Reference proteome</keyword>
<evidence type="ECO:0000313" key="6">
    <source>
        <dbReference type="Proteomes" id="UP000005225"/>
    </source>
</evidence>
<keyword evidence="2" id="KW-0175">Coiled coil</keyword>
<comment type="similarity">
    <text evidence="1">Belongs to the TEX13 family.</text>
</comment>
<dbReference type="EMBL" id="AAQR03131532">
    <property type="status" value="NOT_ANNOTATED_CDS"/>
    <property type="molecule type" value="Genomic_DNA"/>
</dbReference>